<evidence type="ECO:0000313" key="2">
    <source>
        <dbReference type="EMBL" id="OGG60496.1"/>
    </source>
</evidence>
<protein>
    <submittedName>
        <fullName evidence="2">Uncharacterized protein</fullName>
    </submittedName>
</protein>
<name>A0A1F6DGI6_9BACT</name>
<organism evidence="2 3">
    <name type="scientific">Candidatus Kaiserbacteria bacterium RIFCSPHIGHO2_02_FULL_49_16</name>
    <dbReference type="NCBI Taxonomy" id="1798490"/>
    <lineage>
        <taxon>Bacteria</taxon>
        <taxon>Candidatus Kaiseribacteriota</taxon>
    </lineage>
</organism>
<proteinExistence type="predicted"/>
<keyword evidence="1" id="KW-1133">Transmembrane helix</keyword>
<dbReference type="EMBL" id="MFLD01000014">
    <property type="protein sequence ID" value="OGG60496.1"/>
    <property type="molecule type" value="Genomic_DNA"/>
</dbReference>
<evidence type="ECO:0000256" key="1">
    <source>
        <dbReference type="SAM" id="Phobius"/>
    </source>
</evidence>
<comment type="caution">
    <text evidence="2">The sequence shown here is derived from an EMBL/GenBank/DDBJ whole genome shotgun (WGS) entry which is preliminary data.</text>
</comment>
<keyword evidence="1" id="KW-0472">Membrane</keyword>
<dbReference type="Proteomes" id="UP000178042">
    <property type="component" value="Unassembled WGS sequence"/>
</dbReference>
<sequence length="133" mass="14320">MTFERLANKIETDNEAVGEAVWAALREIENKSPEIAREFQALTPDQQDLVAGRVLARLNQSQKDNMRNIIPGTILSGLMSGGIASSFSNNLAVAGTVGGIVAIIVAALVPIMGKLGELKARRFLDTNRTNRTT</sequence>
<keyword evidence="1" id="KW-0812">Transmembrane</keyword>
<feature type="transmembrane region" description="Helical" evidence="1">
    <location>
        <begin position="69"/>
        <end position="87"/>
    </location>
</feature>
<gene>
    <name evidence="2" type="ORF">A3C86_01060</name>
</gene>
<evidence type="ECO:0000313" key="3">
    <source>
        <dbReference type="Proteomes" id="UP000178042"/>
    </source>
</evidence>
<accession>A0A1F6DGI6</accession>
<reference evidence="2 3" key="1">
    <citation type="journal article" date="2016" name="Nat. Commun.">
        <title>Thousands of microbial genomes shed light on interconnected biogeochemical processes in an aquifer system.</title>
        <authorList>
            <person name="Anantharaman K."/>
            <person name="Brown C.T."/>
            <person name="Hug L.A."/>
            <person name="Sharon I."/>
            <person name="Castelle C.J."/>
            <person name="Probst A.J."/>
            <person name="Thomas B.C."/>
            <person name="Singh A."/>
            <person name="Wilkins M.J."/>
            <person name="Karaoz U."/>
            <person name="Brodie E.L."/>
            <person name="Williams K.H."/>
            <person name="Hubbard S.S."/>
            <person name="Banfield J.F."/>
        </authorList>
    </citation>
    <scope>NUCLEOTIDE SEQUENCE [LARGE SCALE GENOMIC DNA]</scope>
</reference>
<dbReference type="AlphaFoldDB" id="A0A1F6DGI6"/>
<feature type="transmembrane region" description="Helical" evidence="1">
    <location>
        <begin position="93"/>
        <end position="113"/>
    </location>
</feature>